<proteinExistence type="predicted"/>
<sequence length="199" mass="21283">MRRRLTPTSSSVGKGRPPVYYSGSAPRVRDDAGEVKRQRCGVMADDEDASWRALSARLAELQSGNSIHERLQGLRAPGPAPVRPEERDRRLRALGVLSAEAVNAAPIATSAHDCNNNNNNSSSSGNVDDLLRSVADDLALSSGHANDVRAPMDPATASPDLAPDSDDISTTDDDEDDDNSAVAQIISQVNDDVRLNNER</sequence>
<keyword evidence="2" id="KW-0496">Mitochondrion</keyword>
<organism evidence="2 3">
    <name type="scientific">Plasmodiophora brassicae</name>
    <name type="common">Clubroot disease agent</name>
    <dbReference type="NCBI Taxonomy" id="37360"/>
    <lineage>
        <taxon>Eukaryota</taxon>
        <taxon>Sar</taxon>
        <taxon>Rhizaria</taxon>
        <taxon>Endomyxa</taxon>
        <taxon>Phytomyxea</taxon>
        <taxon>Plasmodiophorida</taxon>
        <taxon>Plasmodiophoridae</taxon>
        <taxon>Plasmodiophora</taxon>
    </lineage>
</organism>
<dbReference type="EMBL" id="OVEO01000001">
    <property type="protein sequence ID" value="SPQ93141.1"/>
    <property type="molecule type" value="Genomic_DNA"/>
</dbReference>
<feature type="region of interest" description="Disordered" evidence="1">
    <location>
        <begin position="143"/>
        <end position="179"/>
    </location>
</feature>
<feature type="compositionally biased region" description="Polar residues" evidence="1">
    <location>
        <begin position="1"/>
        <end position="12"/>
    </location>
</feature>
<name>A0A3P3XYW0_PLABS</name>
<dbReference type="AlphaFoldDB" id="A0A3P3XYW0"/>
<accession>A0A3P3XYW0</accession>
<feature type="compositionally biased region" description="Acidic residues" evidence="1">
    <location>
        <begin position="163"/>
        <end position="179"/>
    </location>
</feature>
<gene>
    <name evidence="2" type="ORF">PLBR_LOCUS356</name>
</gene>
<geneLocation type="mitochondrion" evidence="2"/>
<protein>
    <submittedName>
        <fullName evidence="2">Uncharacterized protein</fullName>
    </submittedName>
</protein>
<reference evidence="2 3" key="1">
    <citation type="submission" date="2018-03" db="EMBL/GenBank/DDBJ databases">
        <authorList>
            <person name="Fogelqvist J."/>
        </authorList>
    </citation>
    <scope>NUCLEOTIDE SEQUENCE [LARGE SCALE GENOMIC DNA]</scope>
</reference>
<evidence type="ECO:0000313" key="3">
    <source>
        <dbReference type="Proteomes" id="UP000290189"/>
    </source>
</evidence>
<evidence type="ECO:0000313" key="2">
    <source>
        <dbReference type="EMBL" id="SPQ93141.1"/>
    </source>
</evidence>
<feature type="region of interest" description="Disordered" evidence="1">
    <location>
        <begin position="1"/>
        <end position="34"/>
    </location>
</feature>
<dbReference type="Proteomes" id="UP000290189">
    <property type="component" value="Unassembled WGS sequence"/>
</dbReference>
<evidence type="ECO:0000256" key="1">
    <source>
        <dbReference type="SAM" id="MobiDB-lite"/>
    </source>
</evidence>